<dbReference type="InterPro" id="IPR009057">
    <property type="entry name" value="Homeodomain-like_sf"/>
</dbReference>
<proteinExistence type="predicted"/>
<evidence type="ECO:0000313" key="2">
    <source>
        <dbReference type="EMBL" id="EST47177.1"/>
    </source>
</evidence>
<dbReference type="SMART" id="SM00717">
    <property type="entry name" value="SANT"/>
    <property type="match status" value="1"/>
</dbReference>
<feature type="domain" description="Myb-like" evidence="1">
    <location>
        <begin position="2"/>
        <end position="59"/>
    </location>
</feature>
<accession>V6LRA8</accession>
<dbReference type="InterPro" id="IPR001005">
    <property type="entry name" value="SANT/Myb"/>
</dbReference>
<dbReference type="AlphaFoldDB" id="V6LRA8"/>
<protein>
    <recommendedName>
        <fullName evidence="1">Myb-like domain-containing protein</fullName>
    </recommendedName>
</protein>
<keyword evidence="4" id="KW-1185">Reference proteome</keyword>
<dbReference type="EMBL" id="AUWU02000003">
    <property type="protein sequence ID" value="KAH0575668.1"/>
    <property type="molecule type" value="Genomic_DNA"/>
</dbReference>
<reference evidence="2 3" key="1">
    <citation type="journal article" date="2014" name="PLoS Genet.">
        <title>The Genome of Spironucleus salmonicida Highlights a Fish Pathogen Adapted to Fluctuating Environments.</title>
        <authorList>
            <person name="Xu F."/>
            <person name="Jerlstrom-Hultqvist J."/>
            <person name="Einarsson E."/>
            <person name="Astvaldsson A."/>
            <person name="Svard S.G."/>
            <person name="Andersson J.O."/>
        </authorList>
    </citation>
    <scope>NUCLEOTIDE SEQUENCE</scope>
    <source>
        <strain evidence="3">ATCC 50377</strain>
    </source>
</reference>
<dbReference type="VEuPathDB" id="GiardiaDB:SS50377_23308"/>
<organism evidence="2">
    <name type="scientific">Spironucleus salmonicida</name>
    <dbReference type="NCBI Taxonomy" id="348837"/>
    <lineage>
        <taxon>Eukaryota</taxon>
        <taxon>Metamonada</taxon>
        <taxon>Diplomonadida</taxon>
        <taxon>Hexamitidae</taxon>
        <taxon>Hexamitinae</taxon>
        <taxon>Spironucleus</taxon>
    </lineage>
</organism>
<evidence type="ECO:0000313" key="3">
    <source>
        <dbReference type="EMBL" id="KAH0575668.1"/>
    </source>
</evidence>
<dbReference type="SUPFAM" id="SSF46689">
    <property type="entry name" value="Homeodomain-like"/>
    <property type="match status" value="1"/>
</dbReference>
<dbReference type="PROSITE" id="PS50090">
    <property type="entry name" value="MYB_LIKE"/>
    <property type="match status" value="1"/>
</dbReference>
<evidence type="ECO:0000313" key="4">
    <source>
        <dbReference type="Proteomes" id="UP000018208"/>
    </source>
</evidence>
<sequence>MSKRARKSNWSQEENDLFITALQQYGRQNYQQIHQFLCDNYDNFDRDVKEVKKKVYNFLQDNILQQIQQDIHLQVGYSLLCTYKQRNPISGESDMNLRHLIQFLNTDYSTLMTNYQKLRTKMDNFEKILNTILHICNDINIDPWDFGQVLEDQTYIRILESFYQSIQ</sequence>
<dbReference type="Proteomes" id="UP000018208">
    <property type="component" value="Unassembled WGS sequence"/>
</dbReference>
<dbReference type="CDD" id="cd00167">
    <property type="entry name" value="SANT"/>
    <property type="match status" value="1"/>
</dbReference>
<dbReference type="EMBL" id="KI546046">
    <property type="protein sequence ID" value="EST47177.1"/>
    <property type="molecule type" value="Genomic_DNA"/>
</dbReference>
<name>V6LRA8_9EUKA</name>
<reference evidence="3" key="2">
    <citation type="submission" date="2020-12" db="EMBL/GenBank/DDBJ databases">
        <title>New Spironucleus salmonicida genome in near-complete chromosomes.</title>
        <authorList>
            <person name="Xu F."/>
            <person name="Kurt Z."/>
            <person name="Jimenez-Gonzalez A."/>
            <person name="Astvaldsson A."/>
            <person name="Andersson J.O."/>
            <person name="Svard S.G."/>
        </authorList>
    </citation>
    <scope>NUCLEOTIDE SEQUENCE</scope>
    <source>
        <strain evidence="3">ATCC 50377</strain>
    </source>
</reference>
<gene>
    <name evidence="2" type="ORF">SS50377_12688</name>
    <name evidence="3" type="ORF">SS50377_23308</name>
</gene>
<evidence type="ECO:0000259" key="1">
    <source>
        <dbReference type="PROSITE" id="PS50090"/>
    </source>
</evidence>
<dbReference type="Gene3D" id="1.10.10.60">
    <property type="entry name" value="Homeodomain-like"/>
    <property type="match status" value="1"/>
</dbReference>